<comment type="function">
    <text evidence="2">Catalyzes the reduction of dTDP-6-deoxy-L-lyxo-4-hexulose to yield dTDP-L-rhamnose.</text>
</comment>
<dbReference type="SUPFAM" id="SSF51735">
    <property type="entry name" value="NAD(P)-binding Rossmann-fold domains"/>
    <property type="match status" value="1"/>
</dbReference>
<dbReference type="PANTHER" id="PTHR10491">
    <property type="entry name" value="DTDP-4-DEHYDRORHAMNOSE REDUCTASE"/>
    <property type="match status" value="1"/>
</dbReference>
<proteinExistence type="inferred from homology"/>
<evidence type="ECO:0000313" key="4">
    <source>
        <dbReference type="EMBL" id="XBV86265.1"/>
    </source>
</evidence>
<dbReference type="GO" id="GO:0005829">
    <property type="term" value="C:cytosol"/>
    <property type="evidence" value="ECO:0007669"/>
    <property type="project" value="TreeGrafter"/>
</dbReference>
<name>A0AAU7UCJ0_9DEIO</name>
<dbReference type="Pfam" id="PF00232">
    <property type="entry name" value="Glyco_hydro_1"/>
    <property type="match status" value="1"/>
</dbReference>
<dbReference type="GO" id="GO:0008831">
    <property type="term" value="F:dTDP-4-dehydrorhamnose reductase activity"/>
    <property type="evidence" value="ECO:0007669"/>
    <property type="project" value="UniProtKB-EC"/>
</dbReference>
<feature type="domain" description="RmlD-like substrate binding" evidence="3">
    <location>
        <begin position="450"/>
        <end position="711"/>
    </location>
</feature>
<dbReference type="InterPro" id="IPR001360">
    <property type="entry name" value="Glyco_hydro_1"/>
</dbReference>
<dbReference type="SUPFAM" id="SSF51445">
    <property type="entry name" value="(Trans)glycosidases"/>
    <property type="match status" value="1"/>
</dbReference>
<protein>
    <recommendedName>
        <fullName evidence="2">dTDP-4-dehydrorhamnose reductase</fullName>
        <ecNumber evidence="2">1.1.1.133</ecNumber>
    </recommendedName>
</protein>
<reference evidence="4" key="1">
    <citation type="submission" date="2024-06" db="EMBL/GenBank/DDBJ databases">
        <title>Draft Genome Sequence of Deinococcus sonorensis Type Strain KR-87, a Biofilm Producing Representative of the Genus Deinococcus.</title>
        <authorList>
            <person name="Boren L.S."/>
            <person name="Grosso R.A."/>
            <person name="Hugenberg-Cox A.N."/>
            <person name="Hill J.T.E."/>
            <person name="Albert C.M."/>
            <person name="Tuohy J.M."/>
        </authorList>
    </citation>
    <scope>NUCLEOTIDE SEQUENCE</scope>
    <source>
        <strain evidence="4">KR-87</strain>
    </source>
</reference>
<sequence>MTAPTAHPAPAPLEVWIGVECTLNRVQDQYLHQLDTCGHSRRPDDLDLLAGLGARRIRYPVLWEMVAPTDPEQPDWRWTDERLTRLRELDLQPIATLLHHGSGPEYTDLLDPHFPEKLAAYARKVAERYPWLRLYTPVNEPLTTARFSGLYGVWYPHHTSDASFVRMLLNECRGTVLAMRAIREVQPQAQLVQTDDLGKTHATPFMQPEADFQNDRRWLAYDLLCGRVDEQHPLWTYLLQAGATPEELAWLRHNPCPPDIVGVDYYVTSERFLDERTERYAGHHQCGSEYADIEAVRVYEDLAGIEGLLREVWARYRLPIAITEAHLGSTREEQLRWFSTFWQAAQRVRQEGVEVLAVTSWAVLGSFDWNTLHTELKGHYEPGAFDVRGPAPRPTALATLLRDCADGRAAPHPVLASPGFWDRPDRYFFPVVRSSAPRRAPSPDRTARPLLILGQGALGRSVRRLCVERGLAYQLLPELTDAPAIGAALQQLDPWAVVHTAGYGHIDAAERHRLNFWRAQAVGLAVLARACAAGGVQLLSFSSDQVFAGERRAPYHELDTPAPVNAYGRAKLEAERQALAYHPGTLIVRSAALFGPAERWSALSRALARVRTGEVIHLDHQHAFSPTYMPDLVHASLDLLIDGERGIWHLVNDGEMTWSDFVRVVAEARGLPGDAVQPLLGTQPGWLAPRPRYSALSSRRGHLMPSFERALDRYLADAAD</sequence>
<dbReference type="CDD" id="cd05254">
    <property type="entry name" value="dTDP_HR_like_SDR_e"/>
    <property type="match status" value="1"/>
</dbReference>
<evidence type="ECO:0000259" key="3">
    <source>
        <dbReference type="Pfam" id="PF04321"/>
    </source>
</evidence>
<dbReference type="EC" id="1.1.1.133" evidence="2"/>
<dbReference type="GO" id="GO:0005975">
    <property type="term" value="P:carbohydrate metabolic process"/>
    <property type="evidence" value="ECO:0007669"/>
    <property type="project" value="InterPro"/>
</dbReference>
<comment type="similarity">
    <text evidence="1 2">Belongs to the dTDP-4-dehydrorhamnose reductase family.</text>
</comment>
<accession>A0AAU7UCJ0</accession>
<dbReference type="PANTHER" id="PTHR10491:SF4">
    <property type="entry name" value="METHIONINE ADENOSYLTRANSFERASE 2 SUBUNIT BETA"/>
    <property type="match status" value="1"/>
</dbReference>
<dbReference type="Gene3D" id="3.20.20.80">
    <property type="entry name" value="Glycosidases"/>
    <property type="match status" value="1"/>
</dbReference>
<gene>
    <name evidence="4" type="ORF">ABOD76_08135</name>
</gene>
<dbReference type="InterPro" id="IPR036291">
    <property type="entry name" value="NAD(P)-bd_dom_sf"/>
</dbReference>
<keyword evidence="2" id="KW-0560">Oxidoreductase</keyword>
<dbReference type="Gene3D" id="3.40.50.720">
    <property type="entry name" value="NAD(P)-binding Rossmann-like Domain"/>
    <property type="match status" value="1"/>
</dbReference>
<dbReference type="KEGG" id="dsc:ABOD76_08135"/>
<dbReference type="RefSeq" id="WP_350244327.1">
    <property type="nucleotide sequence ID" value="NZ_CP158299.1"/>
</dbReference>
<comment type="pathway">
    <text evidence="2">Carbohydrate biosynthesis; dTDP-L-rhamnose biosynthesis.</text>
</comment>
<dbReference type="GO" id="GO:0019305">
    <property type="term" value="P:dTDP-rhamnose biosynthetic process"/>
    <property type="evidence" value="ECO:0007669"/>
    <property type="project" value="TreeGrafter"/>
</dbReference>
<dbReference type="Pfam" id="PF04321">
    <property type="entry name" value="RmlD_sub_bind"/>
    <property type="match status" value="1"/>
</dbReference>
<evidence type="ECO:0000256" key="2">
    <source>
        <dbReference type="RuleBase" id="RU364082"/>
    </source>
</evidence>
<dbReference type="InterPro" id="IPR029903">
    <property type="entry name" value="RmlD-like-bd"/>
</dbReference>
<evidence type="ECO:0000256" key="1">
    <source>
        <dbReference type="ARBA" id="ARBA00010944"/>
    </source>
</evidence>
<organism evidence="4">
    <name type="scientific">Deinococcus sonorensis KR-87</name>
    <dbReference type="NCBI Taxonomy" id="694439"/>
    <lineage>
        <taxon>Bacteria</taxon>
        <taxon>Thermotogati</taxon>
        <taxon>Deinococcota</taxon>
        <taxon>Deinococci</taxon>
        <taxon>Deinococcales</taxon>
        <taxon>Deinococcaceae</taxon>
        <taxon>Deinococcus</taxon>
    </lineage>
</organism>
<dbReference type="AlphaFoldDB" id="A0AAU7UCJ0"/>
<dbReference type="InterPro" id="IPR017853">
    <property type="entry name" value="GH"/>
</dbReference>
<keyword evidence="2" id="KW-0521">NADP</keyword>
<dbReference type="EMBL" id="CP158299">
    <property type="protein sequence ID" value="XBV86265.1"/>
    <property type="molecule type" value="Genomic_DNA"/>
</dbReference>
<dbReference type="GO" id="GO:0004553">
    <property type="term" value="F:hydrolase activity, hydrolyzing O-glycosyl compounds"/>
    <property type="evidence" value="ECO:0007669"/>
    <property type="project" value="InterPro"/>
</dbReference>
<dbReference type="InterPro" id="IPR005913">
    <property type="entry name" value="dTDP_dehydrorham_reduct"/>
</dbReference>